<proteinExistence type="predicted"/>
<reference evidence="1" key="1">
    <citation type="submission" date="2022-07" db="EMBL/GenBank/DDBJ databases">
        <title>Phylogenomic reconstructions and comparative analyses of Kickxellomycotina fungi.</title>
        <authorList>
            <person name="Reynolds N.K."/>
            <person name="Stajich J.E."/>
            <person name="Barry K."/>
            <person name="Grigoriev I.V."/>
            <person name="Crous P."/>
            <person name="Smith M.E."/>
        </authorList>
    </citation>
    <scope>NUCLEOTIDE SEQUENCE</scope>
    <source>
        <strain evidence="1">CBS 109366</strain>
    </source>
</reference>
<keyword evidence="2" id="KW-1185">Reference proteome</keyword>
<protein>
    <submittedName>
        <fullName evidence="1">Uncharacterized protein</fullName>
    </submittedName>
</protein>
<sequence length="283" mass="30806">MLTIAVLSAIVVPTCVTYAKKHDSRDRLDPSLSHANGTVPSSVGDKPGTFNGTQDTALASFNLHFSGLDPLTLTAQARLTLGQKSTYRDIDDGSYTLVFNGDQETINSSSPANEWSYHVNIVGDIGRYPFDTYEDEGTFFAFAPEQTLNNGIASELYVSGSHTGWSFKTSAAFKDGVYLVGITASRQYTTKGFSLFVVVLSWALSLCQFFIAAQSLIRNRPVVPPMLAVPATMLFALPSLRNVQPGVPPIGIVLDFAGFYWNMALVALSLITLSLMFIFQFEV</sequence>
<name>A0ACC1JM36_9FUNG</name>
<dbReference type="EMBL" id="JANBUJ010002814">
    <property type="protein sequence ID" value="KAJ2763107.1"/>
    <property type="molecule type" value="Genomic_DNA"/>
</dbReference>
<gene>
    <name evidence="1" type="ORF">IWQ57_005639</name>
</gene>
<organism evidence="1 2">
    <name type="scientific">Coemansia nantahalensis</name>
    <dbReference type="NCBI Taxonomy" id="2789366"/>
    <lineage>
        <taxon>Eukaryota</taxon>
        <taxon>Fungi</taxon>
        <taxon>Fungi incertae sedis</taxon>
        <taxon>Zoopagomycota</taxon>
        <taxon>Kickxellomycotina</taxon>
        <taxon>Kickxellomycetes</taxon>
        <taxon>Kickxellales</taxon>
        <taxon>Kickxellaceae</taxon>
        <taxon>Coemansia</taxon>
    </lineage>
</organism>
<evidence type="ECO:0000313" key="2">
    <source>
        <dbReference type="Proteomes" id="UP001140234"/>
    </source>
</evidence>
<evidence type="ECO:0000313" key="1">
    <source>
        <dbReference type="EMBL" id="KAJ2763107.1"/>
    </source>
</evidence>
<comment type="caution">
    <text evidence="1">The sequence shown here is derived from an EMBL/GenBank/DDBJ whole genome shotgun (WGS) entry which is preliminary data.</text>
</comment>
<dbReference type="Proteomes" id="UP001140234">
    <property type="component" value="Unassembled WGS sequence"/>
</dbReference>
<accession>A0ACC1JM36</accession>